<keyword evidence="1" id="KW-0812">Transmembrane</keyword>
<comment type="caution">
    <text evidence="2">The sequence shown here is derived from an EMBL/GenBank/DDBJ whole genome shotgun (WGS) entry which is preliminary data.</text>
</comment>
<gene>
    <name evidence="2" type="ORF">FHS21_000084</name>
</gene>
<evidence type="ECO:0000256" key="1">
    <source>
        <dbReference type="SAM" id="Phobius"/>
    </source>
</evidence>
<protein>
    <submittedName>
        <fullName evidence="2">Uncharacterized protein</fullName>
    </submittedName>
</protein>
<keyword evidence="1" id="KW-1133">Transmembrane helix</keyword>
<evidence type="ECO:0000313" key="2">
    <source>
        <dbReference type="EMBL" id="MBB3143701.1"/>
    </source>
</evidence>
<dbReference type="EMBL" id="JACHXN010000001">
    <property type="protein sequence ID" value="MBB3143701.1"/>
    <property type="molecule type" value="Genomic_DNA"/>
</dbReference>
<organism evidence="2 3">
    <name type="scientific">Phyllobacterium trifolii</name>
    <dbReference type="NCBI Taxonomy" id="300193"/>
    <lineage>
        <taxon>Bacteria</taxon>
        <taxon>Pseudomonadati</taxon>
        <taxon>Pseudomonadota</taxon>
        <taxon>Alphaproteobacteria</taxon>
        <taxon>Hyphomicrobiales</taxon>
        <taxon>Phyllobacteriaceae</taxon>
        <taxon>Phyllobacterium</taxon>
    </lineage>
</organism>
<keyword evidence="3" id="KW-1185">Reference proteome</keyword>
<reference evidence="2 3" key="1">
    <citation type="submission" date="2020-08" db="EMBL/GenBank/DDBJ databases">
        <title>Genomic Encyclopedia of Type Strains, Phase III (KMG-III): the genomes of soil and plant-associated and newly described type strains.</title>
        <authorList>
            <person name="Whitman W."/>
        </authorList>
    </citation>
    <scope>NUCLEOTIDE SEQUENCE [LARGE SCALE GENOMIC DNA]</scope>
    <source>
        <strain evidence="2 3">CECT 7015</strain>
    </source>
</reference>
<feature type="transmembrane region" description="Helical" evidence="1">
    <location>
        <begin position="15"/>
        <end position="34"/>
    </location>
</feature>
<sequence>MSIHQPPPRQPDLPAWLIMAQKIYAMFTVIEAAIRLERRQRERDIEALRSEIAALKRERLQ</sequence>
<evidence type="ECO:0000313" key="3">
    <source>
        <dbReference type="Proteomes" id="UP000554520"/>
    </source>
</evidence>
<dbReference type="Proteomes" id="UP000554520">
    <property type="component" value="Unassembled WGS sequence"/>
</dbReference>
<accession>A0A839U4P2</accession>
<dbReference type="RefSeq" id="WP_183660729.1">
    <property type="nucleotide sequence ID" value="NZ_JACHXN010000001.1"/>
</dbReference>
<proteinExistence type="predicted"/>
<dbReference type="AlphaFoldDB" id="A0A839U4P2"/>
<keyword evidence="1" id="KW-0472">Membrane</keyword>
<name>A0A839U4P2_9HYPH</name>